<dbReference type="GO" id="GO:0003676">
    <property type="term" value="F:nucleic acid binding"/>
    <property type="evidence" value="ECO:0007669"/>
    <property type="project" value="InterPro"/>
</dbReference>
<protein>
    <submittedName>
        <fullName evidence="2">Uncharacterized protein</fullName>
    </submittedName>
</protein>
<evidence type="ECO:0000256" key="1">
    <source>
        <dbReference type="SAM" id="MobiDB-lite"/>
    </source>
</evidence>
<feature type="region of interest" description="Disordered" evidence="1">
    <location>
        <begin position="1"/>
        <end position="28"/>
    </location>
</feature>
<feature type="compositionally biased region" description="Basic and acidic residues" evidence="1">
    <location>
        <begin position="181"/>
        <end position="190"/>
    </location>
</feature>
<evidence type="ECO:0000313" key="3">
    <source>
        <dbReference type="Proteomes" id="UP001194580"/>
    </source>
</evidence>
<dbReference type="AlphaFoldDB" id="A0AAD4D8V7"/>
<dbReference type="Proteomes" id="UP001194580">
    <property type="component" value="Unassembled WGS sequence"/>
</dbReference>
<dbReference type="EMBL" id="JAAAIL010001034">
    <property type="protein sequence ID" value="KAG0271905.1"/>
    <property type="molecule type" value="Genomic_DNA"/>
</dbReference>
<evidence type="ECO:0000313" key="2">
    <source>
        <dbReference type="EMBL" id="KAG0271905.1"/>
    </source>
</evidence>
<comment type="caution">
    <text evidence="2">The sequence shown here is derived from an EMBL/GenBank/DDBJ whole genome shotgun (WGS) entry which is preliminary data.</text>
</comment>
<feature type="region of interest" description="Disordered" evidence="1">
    <location>
        <begin position="35"/>
        <end position="54"/>
    </location>
</feature>
<proteinExistence type="predicted"/>
<gene>
    <name evidence="2" type="ORF">BGZ95_000222</name>
</gene>
<sequence>MAMSDINQHRHRHHHNNNDNNNSLPPHEVKIQNATPRQSMPQPLQAKTTSASTSSSIFASLSRATLKKVFKSPTYPAVHQHTNHPFQKTRPATTSHTTATGVITKKNTNAINNKGEYYLPVYKRNYKPSPETTILLLNDVSQLQQLYDSLLHSDNVGISLIRPLVKPWARSAVAWPLQKRQSQEQHESLKTKQKQKHKDGDGTGEGAEGRQGGEWEGRGGAFLQLACDSDKSIYVIDLEVFLDKSVDPEHKLPRLLGEIFFNPSICKLEPQYHMDNLLDFYDIWIARDYPSSSSSITTVAATALNHSAPQQPLPNQHQHQPKGPITSTGVYKVKAWCTEKPFLPTTMIQPRFRNISGLLYRILGRFLRRTSRLGWDAWTIRPLPECLQTDLAMSAQCLLDMYAVLDKDGAKRDRDGTAEFKIQPSRANF</sequence>
<dbReference type="Gene3D" id="3.30.420.10">
    <property type="entry name" value="Ribonuclease H-like superfamily/Ribonuclease H"/>
    <property type="match status" value="1"/>
</dbReference>
<feature type="region of interest" description="Disordered" evidence="1">
    <location>
        <begin position="176"/>
        <end position="214"/>
    </location>
</feature>
<feature type="region of interest" description="Disordered" evidence="1">
    <location>
        <begin position="77"/>
        <end position="96"/>
    </location>
</feature>
<reference evidence="2" key="1">
    <citation type="journal article" date="2020" name="Fungal Divers.">
        <title>Resolving the Mortierellaceae phylogeny through synthesis of multi-gene phylogenetics and phylogenomics.</title>
        <authorList>
            <person name="Vandepol N."/>
            <person name="Liber J."/>
            <person name="Desiro A."/>
            <person name="Na H."/>
            <person name="Kennedy M."/>
            <person name="Barry K."/>
            <person name="Grigoriev I.V."/>
            <person name="Miller A.N."/>
            <person name="O'Donnell K."/>
            <person name="Stajich J.E."/>
            <person name="Bonito G."/>
        </authorList>
    </citation>
    <scope>NUCLEOTIDE SEQUENCE</scope>
    <source>
        <strain evidence="2">NRRL 28262</strain>
    </source>
</reference>
<organism evidence="2 3">
    <name type="scientific">Linnemannia exigua</name>
    <dbReference type="NCBI Taxonomy" id="604196"/>
    <lineage>
        <taxon>Eukaryota</taxon>
        <taxon>Fungi</taxon>
        <taxon>Fungi incertae sedis</taxon>
        <taxon>Mucoromycota</taxon>
        <taxon>Mortierellomycotina</taxon>
        <taxon>Mortierellomycetes</taxon>
        <taxon>Mortierellales</taxon>
        <taxon>Mortierellaceae</taxon>
        <taxon>Linnemannia</taxon>
    </lineage>
</organism>
<keyword evidence="3" id="KW-1185">Reference proteome</keyword>
<dbReference type="InterPro" id="IPR036397">
    <property type="entry name" value="RNaseH_sf"/>
</dbReference>
<name>A0AAD4D8V7_9FUNG</name>
<accession>A0AAD4D8V7</accession>